<name>A0A1D2MZ74_ORCCI</name>
<keyword evidence="2" id="KW-1185">Reference proteome</keyword>
<dbReference type="AlphaFoldDB" id="A0A1D2MZ74"/>
<evidence type="ECO:0000313" key="2">
    <source>
        <dbReference type="Proteomes" id="UP000094527"/>
    </source>
</evidence>
<sequence>MVYKLTEEEPELFSQHPLDKSEIEYHVDTLVDTEDVFVSVSPSSTFSSQLQRAGKECVKTMPVRKCTED</sequence>
<dbReference type="EMBL" id="LJIJ01000362">
    <property type="protein sequence ID" value="ODM98346.1"/>
    <property type="molecule type" value="Genomic_DNA"/>
</dbReference>
<comment type="caution">
    <text evidence="1">The sequence shown here is derived from an EMBL/GenBank/DDBJ whole genome shotgun (WGS) entry which is preliminary data.</text>
</comment>
<gene>
    <name evidence="1" type="ORF">Ocin01_08334</name>
</gene>
<organism evidence="1 2">
    <name type="scientific">Orchesella cincta</name>
    <name type="common">Springtail</name>
    <name type="synonym">Podura cincta</name>
    <dbReference type="NCBI Taxonomy" id="48709"/>
    <lineage>
        <taxon>Eukaryota</taxon>
        <taxon>Metazoa</taxon>
        <taxon>Ecdysozoa</taxon>
        <taxon>Arthropoda</taxon>
        <taxon>Hexapoda</taxon>
        <taxon>Collembola</taxon>
        <taxon>Entomobryomorpha</taxon>
        <taxon>Entomobryoidea</taxon>
        <taxon>Orchesellidae</taxon>
        <taxon>Orchesellinae</taxon>
        <taxon>Orchesella</taxon>
    </lineage>
</organism>
<proteinExistence type="predicted"/>
<evidence type="ECO:0000313" key="1">
    <source>
        <dbReference type="EMBL" id="ODM98346.1"/>
    </source>
</evidence>
<dbReference type="Proteomes" id="UP000094527">
    <property type="component" value="Unassembled WGS sequence"/>
</dbReference>
<protein>
    <submittedName>
        <fullName evidence="1">Uncharacterized protein</fullName>
    </submittedName>
</protein>
<accession>A0A1D2MZ74</accession>
<reference evidence="1 2" key="1">
    <citation type="journal article" date="2016" name="Genome Biol. Evol.">
        <title>Gene Family Evolution Reflects Adaptation to Soil Environmental Stressors in the Genome of the Collembolan Orchesella cincta.</title>
        <authorList>
            <person name="Faddeeva-Vakhrusheva A."/>
            <person name="Derks M.F."/>
            <person name="Anvar S.Y."/>
            <person name="Agamennone V."/>
            <person name="Suring W."/>
            <person name="Smit S."/>
            <person name="van Straalen N.M."/>
            <person name="Roelofs D."/>
        </authorList>
    </citation>
    <scope>NUCLEOTIDE SEQUENCE [LARGE SCALE GENOMIC DNA]</scope>
    <source>
        <tissue evidence="1">Mixed pool</tissue>
    </source>
</reference>